<keyword evidence="6" id="KW-1185">Reference proteome</keyword>
<dbReference type="Pfam" id="PF00334">
    <property type="entry name" value="NDK"/>
    <property type="match status" value="3"/>
</dbReference>
<sequence>ISKHLKFKDKNGDDNLVFSPDYKLGFTEITPVVRHCDDAMQLHSAPNPGGKPTREPTQLTPNPRVQWTVTPDCWPQAGTVVDVYQEWCGPCAALVGNFRRLKNELGDNLLNFAIAKADTIDALEKYRGRCEPTFLFYAGGILTSFIHGANAPKVQRVITEQLAHEHKVLEGTAERKEVKDTVITRQQEIEDERALEEAAQREAEGPLESSSSGTSGVKLEAKGVTVAIIKPDAVAQGKADEIKAEMTEKGIEIIAEEERTLTEDEAREMYSELQEEEYFDELIKFITSGPSHLLVLTRGTTGETIVKDWRDMIGPTNVEEAKSEAPDSLRAKYGEKGYMNALHGSSSSDAAAKELAFFFPNLAIPTYQKKKENIQRTLALVRPQAFADKKDEILAKINEAGFKIAMYKEIELTREQAADFYKEHEQFPYYEQLVETMSSGPLLALGLARDEAISAWRDMLGPANIDDAQETAPDSLRAQYPGDAGINMFHGSDSEEAAKKELNYFFPVEQTVAVIKPDAMGTKDAIIDKIHEAGFKIAARKETVITQDIAEILYPHCKDKEYYDDLVTSMTSGPTMFMVLSREDAVEGWRRELGETDPEQAKANNPVSIRAQFGQDILNNAAHGSSNLERAIEEMRAVFGELSFNTDGTVQGEQPELDEAVVVIEKDPAAAAADVAPEYRRDGQKILLLSFSLNHVLFVEWHVFGSTSDVLHY</sequence>
<protein>
    <submittedName>
        <fullName evidence="5">Thioredoxin domain-containing protein 3-like protein</fullName>
    </submittedName>
</protein>
<dbReference type="InterPro" id="IPR051766">
    <property type="entry name" value="TXND_domain-containing"/>
</dbReference>
<name>A0AAV4ER87_9GAST</name>
<comment type="caution">
    <text evidence="5">The sequence shown here is derived from an EMBL/GenBank/DDBJ whole genome shotgun (WGS) entry which is preliminary data.</text>
</comment>
<gene>
    <name evidence="5" type="ORF">ElyMa_000153700</name>
</gene>
<feature type="non-terminal residue" evidence="5">
    <location>
        <position position="1"/>
    </location>
</feature>
<dbReference type="PROSITE" id="PS00194">
    <property type="entry name" value="THIOREDOXIN_1"/>
    <property type="match status" value="1"/>
</dbReference>
<feature type="region of interest" description="Disordered" evidence="3">
    <location>
        <begin position="185"/>
        <end position="216"/>
    </location>
</feature>
<evidence type="ECO:0000256" key="3">
    <source>
        <dbReference type="SAM" id="MobiDB-lite"/>
    </source>
</evidence>
<dbReference type="PANTHER" id="PTHR46135">
    <property type="entry name" value="NME/NM23 FAMILY MEMBER 8"/>
    <property type="match status" value="1"/>
</dbReference>
<dbReference type="PRINTS" id="PR01243">
    <property type="entry name" value="NUCDPKINASE"/>
</dbReference>
<dbReference type="GO" id="GO:0006228">
    <property type="term" value="P:UTP biosynthetic process"/>
    <property type="evidence" value="ECO:0007669"/>
    <property type="project" value="InterPro"/>
</dbReference>
<accession>A0AAV4ER87</accession>
<dbReference type="SMART" id="SM00562">
    <property type="entry name" value="NDK"/>
    <property type="match status" value="3"/>
</dbReference>
<organism evidence="5 6">
    <name type="scientific">Elysia marginata</name>
    <dbReference type="NCBI Taxonomy" id="1093978"/>
    <lineage>
        <taxon>Eukaryota</taxon>
        <taxon>Metazoa</taxon>
        <taxon>Spiralia</taxon>
        <taxon>Lophotrochozoa</taxon>
        <taxon>Mollusca</taxon>
        <taxon>Gastropoda</taxon>
        <taxon>Heterobranchia</taxon>
        <taxon>Euthyneura</taxon>
        <taxon>Panpulmonata</taxon>
        <taxon>Sacoglossa</taxon>
        <taxon>Placobranchoidea</taxon>
        <taxon>Plakobranchidae</taxon>
        <taxon>Elysia</taxon>
    </lineage>
</organism>
<dbReference type="AlphaFoldDB" id="A0AAV4ER87"/>
<dbReference type="SUPFAM" id="SSF54919">
    <property type="entry name" value="Nucleoside diphosphate kinase, NDK"/>
    <property type="match status" value="3"/>
</dbReference>
<dbReference type="Proteomes" id="UP000762676">
    <property type="component" value="Unassembled WGS sequence"/>
</dbReference>
<dbReference type="CDD" id="cd04416">
    <property type="entry name" value="NDPk_TX"/>
    <property type="match status" value="3"/>
</dbReference>
<dbReference type="Pfam" id="PF00085">
    <property type="entry name" value="Thioredoxin"/>
    <property type="match status" value="1"/>
</dbReference>
<evidence type="ECO:0000313" key="5">
    <source>
        <dbReference type="EMBL" id="GFR63332.1"/>
    </source>
</evidence>
<evidence type="ECO:0000313" key="6">
    <source>
        <dbReference type="Proteomes" id="UP000762676"/>
    </source>
</evidence>
<dbReference type="PROSITE" id="PS51374">
    <property type="entry name" value="NDPK_LIKE"/>
    <property type="match status" value="3"/>
</dbReference>
<reference evidence="5 6" key="1">
    <citation type="journal article" date="2021" name="Elife">
        <title>Chloroplast acquisition without the gene transfer in kleptoplastic sea slugs, Plakobranchus ocellatus.</title>
        <authorList>
            <person name="Maeda T."/>
            <person name="Takahashi S."/>
            <person name="Yoshida T."/>
            <person name="Shimamura S."/>
            <person name="Takaki Y."/>
            <person name="Nagai Y."/>
            <person name="Toyoda A."/>
            <person name="Suzuki Y."/>
            <person name="Arimoto A."/>
            <person name="Ishii H."/>
            <person name="Satoh N."/>
            <person name="Nishiyama T."/>
            <person name="Hasebe M."/>
            <person name="Maruyama T."/>
            <person name="Minagawa J."/>
            <person name="Obokata J."/>
            <person name="Shigenobu S."/>
        </authorList>
    </citation>
    <scope>NUCLEOTIDE SEQUENCE [LARGE SCALE GENOMIC DNA]</scope>
</reference>
<dbReference type="InterPro" id="IPR036249">
    <property type="entry name" value="Thioredoxin-like_sf"/>
</dbReference>
<dbReference type="InterPro" id="IPR034907">
    <property type="entry name" value="NDK-like_dom"/>
</dbReference>
<dbReference type="PANTHER" id="PTHR46135:SF3">
    <property type="entry name" value="NME_NM23 FAMILY MEMBER 8"/>
    <property type="match status" value="1"/>
</dbReference>
<dbReference type="InterPro" id="IPR001564">
    <property type="entry name" value="Nucleoside_diP_kinase"/>
</dbReference>
<dbReference type="InterPro" id="IPR013766">
    <property type="entry name" value="Thioredoxin_domain"/>
</dbReference>
<dbReference type="InterPro" id="IPR023005">
    <property type="entry name" value="Nucleoside_diP_kinase_AS"/>
</dbReference>
<feature type="compositionally biased region" description="Basic and acidic residues" evidence="3">
    <location>
        <begin position="195"/>
        <end position="204"/>
    </location>
</feature>
<evidence type="ECO:0000256" key="2">
    <source>
        <dbReference type="RuleBase" id="RU004011"/>
    </source>
</evidence>
<comment type="similarity">
    <text evidence="1 2">Belongs to the NDK family.</text>
</comment>
<feature type="domain" description="Thioredoxin" evidence="4">
    <location>
        <begin position="47"/>
        <end position="163"/>
    </location>
</feature>
<dbReference type="InterPro" id="IPR017937">
    <property type="entry name" value="Thioredoxin_CS"/>
</dbReference>
<evidence type="ECO:0000256" key="1">
    <source>
        <dbReference type="PROSITE-ProRule" id="PRU00706"/>
    </source>
</evidence>
<dbReference type="GO" id="GO:0004550">
    <property type="term" value="F:nucleoside diphosphate kinase activity"/>
    <property type="evidence" value="ECO:0007669"/>
    <property type="project" value="InterPro"/>
</dbReference>
<dbReference type="Gene3D" id="3.30.70.141">
    <property type="entry name" value="Nucleoside diphosphate kinase-like domain"/>
    <property type="match status" value="3"/>
</dbReference>
<dbReference type="EMBL" id="BMAT01000285">
    <property type="protein sequence ID" value="GFR63332.1"/>
    <property type="molecule type" value="Genomic_DNA"/>
</dbReference>
<dbReference type="GO" id="GO:0006241">
    <property type="term" value="P:CTP biosynthetic process"/>
    <property type="evidence" value="ECO:0007669"/>
    <property type="project" value="InterPro"/>
</dbReference>
<dbReference type="SUPFAM" id="SSF52833">
    <property type="entry name" value="Thioredoxin-like"/>
    <property type="match status" value="1"/>
</dbReference>
<comment type="caution">
    <text evidence="1">Lacks conserved residue(s) required for the propagation of feature annotation.</text>
</comment>
<dbReference type="Gene3D" id="3.40.30.10">
    <property type="entry name" value="Glutaredoxin"/>
    <property type="match status" value="1"/>
</dbReference>
<dbReference type="GO" id="GO:0006183">
    <property type="term" value="P:GTP biosynthetic process"/>
    <property type="evidence" value="ECO:0007669"/>
    <property type="project" value="InterPro"/>
</dbReference>
<dbReference type="PROSITE" id="PS51352">
    <property type="entry name" value="THIOREDOXIN_2"/>
    <property type="match status" value="1"/>
</dbReference>
<evidence type="ECO:0000259" key="4">
    <source>
        <dbReference type="PROSITE" id="PS51352"/>
    </source>
</evidence>
<proteinExistence type="inferred from homology"/>
<dbReference type="InterPro" id="IPR036850">
    <property type="entry name" value="NDK-like_dom_sf"/>
</dbReference>
<dbReference type="PROSITE" id="PS00469">
    <property type="entry name" value="NDPK"/>
    <property type="match status" value="1"/>
</dbReference>